<name>K6YWW7_9ALTE</name>
<evidence type="ECO:0000313" key="1">
    <source>
        <dbReference type="EMBL" id="GAC28466.1"/>
    </source>
</evidence>
<keyword evidence="2" id="KW-1185">Reference proteome</keyword>
<dbReference type="Proteomes" id="UP000006251">
    <property type="component" value="Unassembled WGS sequence"/>
</dbReference>
<dbReference type="RefSeq" id="WP_006010669.1">
    <property type="nucleotide sequence ID" value="NZ_AUAV01000015.1"/>
</dbReference>
<reference evidence="2" key="1">
    <citation type="journal article" date="2014" name="Environ. Microbiol.">
        <title>Comparative genomics of the marine bacterial genus Glaciecola reveals the high degree of genomic diversity and genomic characteristic for cold adaptation.</title>
        <authorList>
            <person name="Qin Q.L."/>
            <person name="Xie B.B."/>
            <person name="Yu Y."/>
            <person name="Shu Y.L."/>
            <person name="Rong J.C."/>
            <person name="Zhang Y.J."/>
            <person name="Zhao D.L."/>
            <person name="Chen X.L."/>
            <person name="Zhang X.Y."/>
            <person name="Chen B."/>
            <person name="Zhou B.C."/>
            <person name="Zhang Y.Z."/>
        </authorList>
    </citation>
    <scope>NUCLEOTIDE SEQUENCE [LARGE SCALE GENOMIC DNA]</scope>
    <source>
        <strain evidence="2">ACAM 615</strain>
    </source>
</reference>
<proteinExistence type="predicted"/>
<protein>
    <submittedName>
        <fullName evidence="1">Uncharacterized protein</fullName>
    </submittedName>
</protein>
<dbReference type="OrthoDB" id="6979325at2"/>
<accession>K6YWW7</accession>
<dbReference type="EMBL" id="BAEQ01000024">
    <property type="protein sequence ID" value="GAC28466.1"/>
    <property type="molecule type" value="Genomic_DNA"/>
</dbReference>
<organism evidence="1 2">
    <name type="scientific">Brumicola pallidula DSM 14239 = ACAM 615</name>
    <dbReference type="NCBI Taxonomy" id="1121922"/>
    <lineage>
        <taxon>Bacteria</taxon>
        <taxon>Pseudomonadati</taxon>
        <taxon>Pseudomonadota</taxon>
        <taxon>Gammaproteobacteria</taxon>
        <taxon>Alteromonadales</taxon>
        <taxon>Alteromonadaceae</taxon>
        <taxon>Brumicola</taxon>
    </lineage>
</organism>
<evidence type="ECO:0000313" key="2">
    <source>
        <dbReference type="Proteomes" id="UP000006251"/>
    </source>
</evidence>
<sequence length="49" mass="5444">MNKSPWDGTTFTRIKAPSHDNMLTLVHAISQLAQMANMASRDCPEVGDR</sequence>
<dbReference type="AlphaFoldDB" id="K6YWW7"/>
<comment type="caution">
    <text evidence="1">The sequence shown here is derived from an EMBL/GenBank/DDBJ whole genome shotgun (WGS) entry which is preliminary data.</text>
</comment>
<gene>
    <name evidence="1" type="ORF">GPAL_1602</name>
</gene>